<protein>
    <submittedName>
        <fullName evidence="1">Uncharacterized protein</fullName>
    </submittedName>
</protein>
<evidence type="ECO:0000313" key="1">
    <source>
        <dbReference type="EMBL" id="CCF85776.1"/>
    </source>
</evidence>
<keyword evidence="2" id="KW-1185">Reference proteome</keyword>
<sequence>MNPDRGRRGPVPTHLSRPVAAVSAGTILSGFPYPQAKVEYHSPPGLTRFDGPAETCGF</sequence>
<gene>
    <name evidence="1" type="ORF">NITHO_5680004</name>
</gene>
<comment type="caution">
    <text evidence="1">The sequence shown here is derived from an EMBL/GenBank/DDBJ whole genome shotgun (WGS) entry which is preliminary data.</text>
</comment>
<reference evidence="1 2" key="1">
    <citation type="journal article" date="2012" name="ISME J.">
        <title>Nitrification expanded: discovery, physiology and genomics of a nitrite-oxidizing bacterium from the phylum Chloroflexi.</title>
        <authorList>
            <person name="Sorokin D.Y."/>
            <person name="Lucker S."/>
            <person name="Vejmelkova D."/>
            <person name="Kostrikina N.A."/>
            <person name="Kleerebezem R."/>
            <person name="Rijpstra W.I."/>
            <person name="Damste J.S."/>
            <person name="Le Paslier D."/>
            <person name="Muyzer G."/>
            <person name="Wagner M."/>
            <person name="van Loosdrecht M.C."/>
            <person name="Daims H."/>
        </authorList>
    </citation>
    <scope>NUCLEOTIDE SEQUENCE [LARGE SCALE GENOMIC DNA]</scope>
    <source>
        <strain evidence="2">none</strain>
    </source>
</reference>
<proteinExistence type="predicted"/>
<dbReference type="AlphaFoldDB" id="I4EM63"/>
<dbReference type="EMBL" id="CAGS01000521">
    <property type="protein sequence ID" value="CCF85776.1"/>
    <property type="molecule type" value="Genomic_DNA"/>
</dbReference>
<accession>I4EM63</accession>
<evidence type="ECO:0000313" key="2">
    <source>
        <dbReference type="Proteomes" id="UP000004221"/>
    </source>
</evidence>
<organism evidence="1 2">
    <name type="scientific">Nitrolancea hollandica Lb</name>
    <dbReference type="NCBI Taxonomy" id="1129897"/>
    <lineage>
        <taxon>Bacteria</taxon>
        <taxon>Pseudomonadati</taxon>
        <taxon>Thermomicrobiota</taxon>
        <taxon>Thermomicrobia</taxon>
        <taxon>Sphaerobacterales</taxon>
        <taxon>Sphaerobacterineae</taxon>
        <taxon>Sphaerobacteraceae</taxon>
        <taxon>Nitrolancea</taxon>
    </lineage>
</organism>
<dbReference type="Proteomes" id="UP000004221">
    <property type="component" value="Unassembled WGS sequence"/>
</dbReference>
<name>I4EM63_9BACT</name>